<dbReference type="Pfam" id="PF01077">
    <property type="entry name" value="NIR_SIR"/>
    <property type="match status" value="1"/>
</dbReference>
<dbReference type="PANTHER" id="PTHR32439">
    <property type="entry name" value="FERREDOXIN--NITRITE REDUCTASE, CHLOROPLASTIC"/>
    <property type="match status" value="1"/>
</dbReference>
<evidence type="ECO:0000259" key="7">
    <source>
        <dbReference type="Pfam" id="PF01077"/>
    </source>
</evidence>
<dbReference type="EMBL" id="BARS01050162">
    <property type="protein sequence ID" value="GAG45809.1"/>
    <property type="molecule type" value="Genomic_DNA"/>
</dbReference>
<dbReference type="InterPro" id="IPR045854">
    <property type="entry name" value="NO2/SO3_Rdtase_4Fe4S_sf"/>
</dbReference>
<evidence type="ECO:0000256" key="4">
    <source>
        <dbReference type="ARBA" id="ARBA00023002"/>
    </source>
</evidence>
<dbReference type="InterPro" id="IPR051329">
    <property type="entry name" value="NIR_SIR_4Fe-4S"/>
</dbReference>
<sequence length="239" mass="25803">AGRSLQQGNGMLVAQKQRGYYMVQIPLTLGDIKAEVFHSLADIVETHGEGLLHTTQQQNLALSWAAESELPELLQGLDTLGLGGSRPAVLRDMVACAGASTCRLGICLSRGLAEALAGELSQDGLDLDSLGELKIYISGCPNACGRHPVAQIGFYGVARRVGSRLVPYYMLLLGGMVEEGKTRLAQPVSTILARNVPSFLVEYLRSFQNSDKYPDFEAFLDGKGRKIAEDLALSYMEVL</sequence>
<dbReference type="InterPro" id="IPR005117">
    <property type="entry name" value="NiRdtase/SiRdtase_haem-b_fer"/>
</dbReference>
<dbReference type="AlphaFoldDB" id="X0XRJ1"/>
<evidence type="ECO:0000256" key="1">
    <source>
        <dbReference type="ARBA" id="ARBA00022485"/>
    </source>
</evidence>
<keyword evidence="6" id="KW-0411">Iron-sulfur</keyword>
<evidence type="ECO:0000256" key="2">
    <source>
        <dbReference type="ARBA" id="ARBA00022617"/>
    </source>
</evidence>
<dbReference type="GO" id="GO:0020037">
    <property type="term" value="F:heme binding"/>
    <property type="evidence" value="ECO:0007669"/>
    <property type="project" value="InterPro"/>
</dbReference>
<gene>
    <name evidence="9" type="ORF">S01H1_74932</name>
</gene>
<dbReference type="SUPFAM" id="SSF55124">
    <property type="entry name" value="Nitrite/Sulfite reductase N-terminal domain-like"/>
    <property type="match status" value="1"/>
</dbReference>
<dbReference type="Gene3D" id="3.30.413.10">
    <property type="entry name" value="Sulfite Reductase Hemoprotein, domain 1"/>
    <property type="match status" value="1"/>
</dbReference>
<feature type="non-terminal residue" evidence="9">
    <location>
        <position position="239"/>
    </location>
</feature>
<dbReference type="InterPro" id="IPR006066">
    <property type="entry name" value="NO2/SO3_Rdtase_FeS/sirohaem_BS"/>
</dbReference>
<dbReference type="InterPro" id="IPR006067">
    <property type="entry name" value="NO2/SO3_Rdtase_4Fe4S_dom"/>
</dbReference>
<dbReference type="Pfam" id="PF03460">
    <property type="entry name" value="NIR_SIR_ferr"/>
    <property type="match status" value="1"/>
</dbReference>
<evidence type="ECO:0000259" key="8">
    <source>
        <dbReference type="Pfam" id="PF03460"/>
    </source>
</evidence>
<organism evidence="9">
    <name type="scientific">marine sediment metagenome</name>
    <dbReference type="NCBI Taxonomy" id="412755"/>
    <lineage>
        <taxon>unclassified sequences</taxon>
        <taxon>metagenomes</taxon>
        <taxon>ecological metagenomes</taxon>
    </lineage>
</organism>
<comment type="caution">
    <text evidence="9">The sequence shown here is derived from an EMBL/GenBank/DDBJ whole genome shotgun (WGS) entry which is preliminary data.</text>
</comment>
<keyword evidence="2" id="KW-0349">Heme</keyword>
<evidence type="ECO:0000256" key="5">
    <source>
        <dbReference type="ARBA" id="ARBA00023004"/>
    </source>
</evidence>
<accession>X0XRJ1</accession>
<dbReference type="GO" id="GO:0051539">
    <property type="term" value="F:4 iron, 4 sulfur cluster binding"/>
    <property type="evidence" value="ECO:0007669"/>
    <property type="project" value="UniProtKB-KW"/>
</dbReference>
<keyword evidence="1" id="KW-0004">4Fe-4S</keyword>
<name>X0XRJ1_9ZZZZ</name>
<feature type="domain" description="Nitrite/sulphite reductase 4Fe-4S" evidence="7">
    <location>
        <begin position="90"/>
        <end position="210"/>
    </location>
</feature>
<evidence type="ECO:0000256" key="6">
    <source>
        <dbReference type="ARBA" id="ARBA00023014"/>
    </source>
</evidence>
<keyword evidence="3" id="KW-0479">Metal-binding</keyword>
<feature type="domain" description="Nitrite/Sulfite reductase ferredoxin-like" evidence="8">
    <location>
        <begin position="14"/>
        <end position="78"/>
    </location>
</feature>
<evidence type="ECO:0000256" key="3">
    <source>
        <dbReference type="ARBA" id="ARBA00022723"/>
    </source>
</evidence>
<dbReference type="PANTHER" id="PTHR32439:SF9">
    <property type="entry name" value="BLR3264 PROTEIN"/>
    <property type="match status" value="1"/>
</dbReference>
<protein>
    <submittedName>
        <fullName evidence="9">Uncharacterized protein</fullName>
    </submittedName>
</protein>
<dbReference type="SUPFAM" id="SSF56014">
    <property type="entry name" value="Nitrite and sulphite reductase 4Fe-4S domain-like"/>
    <property type="match status" value="1"/>
</dbReference>
<keyword evidence="5" id="KW-0408">Iron</keyword>
<feature type="non-terminal residue" evidence="9">
    <location>
        <position position="1"/>
    </location>
</feature>
<reference evidence="9" key="1">
    <citation type="journal article" date="2014" name="Front. Microbiol.">
        <title>High frequency of phylogenetically diverse reductive dehalogenase-homologous genes in deep subseafloor sedimentary metagenomes.</title>
        <authorList>
            <person name="Kawai M."/>
            <person name="Futagami T."/>
            <person name="Toyoda A."/>
            <person name="Takaki Y."/>
            <person name="Nishi S."/>
            <person name="Hori S."/>
            <person name="Arai W."/>
            <person name="Tsubouchi T."/>
            <person name="Morono Y."/>
            <person name="Uchiyama I."/>
            <person name="Ito T."/>
            <person name="Fujiyama A."/>
            <person name="Inagaki F."/>
            <person name="Takami H."/>
        </authorList>
    </citation>
    <scope>NUCLEOTIDE SEQUENCE</scope>
    <source>
        <strain evidence="9">Expedition CK06-06</strain>
    </source>
</reference>
<dbReference type="GO" id="GO:0016491">
    <property type="term" value="F:oxidoreductase activity"/>
    <property type="evidence" value="ECO:0007669"/>
    <property type="project" value="UniProtKB-KW"/>
</dbReference>
<proteinExistence type="predicted"/>
<dbReference type="InterPro" id="IPR036136">
    <property type="entry name" value="Nit/Sulf_reduc_fer-like_dom_sf"/>
</dbReference>
<dbReference type="Gene3D" id="3.90.480.10">
    <property type="entry name" value="Sulfite Reductase Hemoprotein,Domain 2"/>
    <property type="match status" value="1"/>
</dbReference>
<keyword evidence="4" id="KW-0560">Oxidoreductase</keyword>
<evidence type="ECO:0000313" key="9">
    <source>
        <dbReference type="EMBL" id="GAG45809.1"/>
    </source>
</evidence>
<dbReference type="GO" id="GO:0046872">
    <property type="term" value="F:metal ion binding"/>
    <property type="evidence" value="ECO:0007669"/>
    <property type="project" value="UniProtKB-KW"/>
</dbReference>
<dbReference type="PRINTS" id="PR00397">
    <property type="entry name" value="SIROHAEM"/>
</dbReference>